<sequence length="128" mass="14985">MGWYHLPFFRSSTVKSPSKSPDLNPIEMIWSELKTYVRKRNIKTIEEAVESIRSFQKNLTPEHCVKYINNLKKTIKIVIEIMIILKKIVSSFLICNDSTYLLSFKEKMQMILIELVNLCVESTNRGID</sequence>
<dbReference type="OrthoDB" id="6021633at2759"/>
<evidence type="ECO:0000313" key="2">
    <source>
        <dbReference type="EMBL" id="RNA41244.1"/>
    </source>
</evidence>
<evidence type="ECO:0000313" key="3">
    <source>
        <dbReference type="Proteomes" id="UP000276133"/>
    </source>
</evidence>
<proteinExistence type="predicted"/>
<accession>A0A3M7SZP7</accession>
<evidence type="ECO:0000259" key="1">
    <source>
        <dbReference type="Pfam" id="PF13358"/>
    </source>
</evidence>
<organism evidence="2 3">
    <name type="scientific">Brachionus plicatilis</name>
    <name type="common">Marine rotifer</name>
    <name type="synonym">Brachionus muelleri</name>
    <dbReference type="NCBI Taxonomy" id="10195"/>
    <lineage>
        <taxon>Eukaryota</taxon>
        <taxon>Metazoa</taxon>
        <taxon>Spiralia</taxon>
        <taxon>Gnathifera</taxon>
        <taxon>Rotifera</taxon>
        <taxon>Eurotatoria</taxon>
        <taxon>Monogononta</taxon>
        <taxon>Pseudotrocha</taxon>
        <taxon>Ploima</taxon>
        <taxon>Brachionidae</taxon>
        <taxon>Brachionus</taxon>
    </lineage>
</organism>
<dbReference type="EMBL" id="REGN01000529">
    <property type="protein sequence ID" value="RNA41244.1"/>
    <property type="molecule type" value="Genomic_DNA"/>
</dbReference>
<dbReference type="Proteomes" id="UP000276133">
    <property type="component" value="Unassembled WGS sequence"/>
</dbReference>
<name>A0A3M7SZP7_BRAPC</name>
<dbReference type="Gene3D" id="3.30.420.10">
    <property type="entry name" value="Ribonuclease H-like superfamily/Ribonuclease H"/>
    <property type="match status" value="1"/>
</dbReference>
<comment type="caution">
    <text evidence="2">The sequence shown here is derived from an EMBL/GenBank/DDBJ whole genome shotgun (WGS) entry which is preliminary data.</text>
</comment>
<dbReference type="InterPro" id="IPR036397">
    <property type="entry name" value="RNaseH_sf"/>
</dbReference>
<feature type="domain" description="Tc1-like transposase DDE" evidence="1">
    <location>
        <begin position="13"/>
        <end position="47"/>
    </location>
</feature>
<protein>
    <submittedName>
        <fullName evidence="2">Transposable element Tcb1 transposase</fullName>
    </submittedName>
</protein>
<dbReference type="GO" id="GO:0003676">
    <property type="term" value="F:nucleic acid binding"/>
    <property type="evidence" value="ECO:0007669"/>
    <property type="project" value="InterPro"/>
</dbReference>
<dbReference type="InterPro" id="IPR038717">
    <property type="entry name" value="Tc1-like_DDE_dom"/>
</dbReference>
<dbReference type="Pfam" id="PF13358">
    <property type="entry name" value="DDE_3"/>
    <property type="match status" value="1"/>
</dbReference>
<dbReference type="AlphaFoldDB" id="A0A3M7SZP7"/>
<reference evidence="2 3" key="1">
    <citation type="journal article" date="2018" name="Sci. Rep.">
        <title>Genomic signatures of local adaptation to the degree of environmental predictability in rotifers.</title>
        <authorList>
            <person name="Franch-Gras L."/>
            <person name="Hahn C."/>
            <person name="Garcia-Roger E.M."/>
            <person name="Carmona M.J."/>
            <person name="Serra M."/>
            <person name="Gomez A."/>
        </authorList>
    </citation>
    <scope>NUCLEOTIDE SEQUENCE [LARGE SCALE GENOMIC DNA]</scope>
    <source>
        <strain evidence="2">HYR1</strain>
    </source>
</reference>
<gene>
    <name evidence="2" type="ORF">BpHYR1_034614</name>
</gene>
<keyword evidence="3" id="KW-1185">Reference proteome</keyword>